<dbReference type="PANTHER" id="PTHR19847:SF7">
    <property type="entry name" value="DDB1- AND CUL4-ASSOCIATED FACTOR 11"/>
    <property type="match status" value="1"/>
</dbReference>
<reference evidence="3 4" key="1">
    <citation type="submission" date="2015-08" db="EMBL/GenBank/DDBJ databases">
        <title>Ancestral chromatin configuration constrains chromatin evolution on differentiating sex chromosomes in Drosophila.</title>
        <authorList>
            <person name="Zhou Q."/>
            <person name="Bachtrog D."/>
        </authorList>
    </citation>
    <scope>NUCLEOTIDE SEQUENCE [LARGE SCALE GENOMIC DNA]</scope>
    <source>
        <tissue evidence="3">Whole larvae</tissue>
    </source>
</reference>
<dbReference type="FunFam" id="2.130.10.10:FF:000492">
    <property type="entry name" value="LEC14B homolog isoform X2"/>
    <property type="match status" value="1"/>
</dbReference>
<dbReference type="AlphaFoldDB" id="A0A0M4EUL9"/>
<dbReference type="SUPFAM" id="SSF50978">
    <property type="entry name" value="WD40 repeat-like"/>
    <property type="match status" value="1"/>
</dbReference>
<keyword evidence="4" id="KW-1185">Reference proteome</keyword>
<dbReference type="PROSITE" id="PS50294">
    <property type="entry name" value="WD_REPEATS_REGION"/>
    <property type="match status" value="1"/>
</dbReference>
<protein>
    <submittedName>
        <fullName evidence="3">CG9945</fullName>
    </submittedName>
</protein>
<dbReference type="GO" id="GO:0080008">
    <property type="term" value="C:Cul4-RING E3 ubiquitin ligase complex"/>
    <property type="evidence" value="ECO:0007669"/>
    <property type="project" value="TreeGrafter"/>
</dbReference>
<evidence type="ECO:0000313" key="3">
    <source>
        <dbReference type="EMBL" id="ALC41425.1"/>
    </source>
</evidence>
<keyword evidence="1" id="KW-0853">WD repeat</keyword>
<dbReference type="InterPro" id="IPR036322">
    <property type="entry name" value="WD40_repeat_dom_sf"/>
</dbReference>
<dbReference type="STRING" id="30019.A0A0M4EUL9"/>
<sequence length="521" mass="59999">MGNSIAYLSGDDDILEVPDVYGYNVIDFTVNEMDLQVHPQDYHRNNLPVIRGKPNLNRFQNTEMYKQIMSRCTLDWKPTERRWNLMQALQKRENGLAAPSTDSFSCSQQRYFANMYIPNQKSTRILSLDAKVFVTKFNKSGDKLITACQDGFVRIYDGSKGTYHLLNRIHARDVQWCITDADFSPDGQHFAYSTWSRSFFVMPLDSHDGDCQWIVHETSNNRVAVFSLRYSPTGDKIIGGSSNATVIVGDVRTRATQMLRTHRTPNIDVNAVSYVSDNDPNLIIAGCDDGLLKVYDLRTAFRGRTVAKSVIQFVGHYDGITYIDSRNDGCHVLTNSKDQSIKIWDLRQPSNTRNRNAIRQHQSTMNRWDYRWDRVPRQFYNPHRALEGDSSIMTYRGHRVTKTLLRAKFSPLEQTGQRFIYTGCGTGRIIIYDVLTGHIREAIEGHKTVVRDLDWHPVRSEIISSSWDTHVHLNSYKRNTAIQPTCRRRRSSVGRDNRPLRRSRRIANRACGGANRTSRPY</sequence>
<dbReference type="SMART" id="SM00320">
    <property type="entry name" value="WD40"/>
    <property type="match status" value="7"/>
</dbReference>
<proteinExistence type="predicted"/>
<dbReference type="OrthoDB" id="63070at2759"/>
<feature type="repeat" description="WD" evidence="1">
    <location>
        <begin position="313"/>
        <end position="354"/>
    </location>
</feature>
<dbReference type="Gene3D" id="2.130.10.10">
    <property type="entry name" value="YVTN repeat-like/Quinoprotein amine dehydrogenase"/>
    <property type="match status" value="2"/>
</dbReference>
<evidence type="ECO:0000313" key="4">
    <source>
        <dbReference type="Proteomes" id="UP000494163"/>
    </source>
</evidence>
<dbReference type="InterPro" id="IPR001680">
    <property type="entry name" value="WD40_rpt"/>
</dbReference>
<dbReference type="EMBL" id="CP012524">
    <property type="protein sequence ID" value="ALC41425.1"/>
    <property type="molecule type" value="Genomic_DNA"/>
</dbReference>
<dbReference type="PROSITE" id="PS50082">
    <property type="entry name" value="WD_REPEATS_2"/>
    <property type="match status" value="1"/>
</dbReference>
<feature type="region of interest" description="Disordered" evidence="2">
    <location>
        <begin position="486"/>
        <end position="521"/>
    </location>
</feature>
<dbReference type="Proteomes" id="UP000494163">
    <property type="component" value="Chromosome 2R"/>
</dbReference>
<evidence type="ECO:0000256" key="1">
    <source>
        <dbReference type="PROSITE-ProRule" id="PRU00221"/>
    </source>
</evidence>
<organism evidence="3 4">
    <name type="scientific">Drosophila busckii</name>
    <name type="common">Fruit fly</name>
    <dbReference type="NCBI Taxonomy" id="30019"/>
    <lineage>
        <taxon>Eukaryota</taxon>
        <taxon>Metazoa</taxon>
        <taxon>Ecdysozoa</taxon>
        <taxon>Arthropoda</taxon>
        <taxon>Hexapoda</taxon>
        <taxon>Insecta</taxon>
        <taxon>Pterygota</taxon>
        <taxon>Neoptera</taxon>
        <taxon>Endopterygota</taxon>
        <taxon>Diptera</taxon>
        <taxon>Brachycera</taxon>
        <taxon>Muscomorpha</taxon>
        <taxon>Ephydroidea</taxon>
        <taxon>Drosophilidae</taxon>
        <taxon>Drosophila</taxon>
    </lineage>
</organism>
<dbReference type="OMA" id="GCLYTYD"/>
<dbReference type="Pfam" id="PF00400">
    <property type="entry name" value="WD40"/>
    <property type="match status" value="4"/>
</dbReference>
<accession>A0A0M4EUL9</accession>
<evidence type="ECO:0000256" key="2">
    <source>
        <dbReference type="SAM" id="MobiDB-lite"/>
    </source>
</evidence>
<name>A0A0M4EUL9_DROBS</name>
<dbReference type="PANTHER" id="PTHR19847">
    <property type="entry name" value="DDB1- AND CUL4-ASSOCIATED FACTOR 11"/>
    <property type="match status" value="1"/>
</dbReference>
<gene>
    <name evidence="3" type="ORF">Dbus_chr2Rg1004</name>
</gene>
<dbReference type="InterPro" id="IPR051859">
    <property type="entry name" value="DCAF"/>
</dbReference>
<dbReference type="InterPro" id="IPR015943">
    <property type="entry name" value="WD40/YVTN_repeat-like_dom_sf"/>
</dbReference>
<dbReference type="GO" id="GO:0043161">
    <property type="term" value="P:proteasome-mediated ubiquitin-dependent protein catabolic process"/>
    <property type="evidence" value="ECO:0007669"/>
    <property type="project" value="TreeGrafter"/>
</dbReference>